<keyword evidence="1 2" id="KW-0238">DNA-binding</keyword>
<dbReference type="InterPro" id="IPR001647">
    <property type="entry name" value="HTH_TetR"/>
</dbReference>
<feature type="domain" description="HTH tetR-type" evidence="3">
    <location>
        <begin position="11"/>
        <end position="71"/>
    </location>
</feature>
<accession>A0ABR6E953</accession>
<proteinExistence type="predicted"/>
<gene>
    <name evidence="4" type="ORF">H5R64_08180</name>
</gene>
<name>A0ABR6E953_9LACO</name>
<dbReference type="RefSeq" id="WP_182583323.1">
    <property type="nucleotide sequence ID" value="NZ_JACIUZ010000044.1"/>
</dbReference>
<protein>
    <submittedName>
        <fullName evidence="4">TetR/AcrR family transcriptional regulator</fullName>
    </submittedName>
</protein>
<dbReference type="PANTHER" id="PTHR43479">
    <property type="entry name" value="ACREF/ENVCD OPERON REPRESSOR-RELATED"/>
    <property type="match status" value="1"/>
</dbReference>
<dbReference type="EMBL" id="JACIUZ010000044">
    <property type="protein sequence ID" value="MBB1063731.1"/>
    <property type="molecule type" value="Genomic_DNA"/>
</dbReference>
<sequence>MAGHKTDPRVVKTRNNLRKALVYLMRREKLEDISVQKITETANITRETFYLHYKDKKDFIKSAINDLLDDFFAQVMVESEDLSFTNGQPVKVFSLQKAFQYIENEADIFDVLLNNKRNDFFYEQLYDRLSDHLSKYYAVIAEPDKQPEVPLNLQISFIDSALLGLISHWLKDGMIYTSRYMTQSVGKMLDRLDSNNVLLLNSLSHKTNSALRDIQ</sequence>
<evidence type="ECO:0000259" key="3">
    <source>
        <dbReference type="PROSITE" id="PS50977"/>
    </source>
</evidence>
<dbReference type="InterPro" id="IPR039532">
    <property type="entry name" value="TetR_C_Firmicutes"/>
</dbReference>
<dbReference type="InterPro" id="IPR009057">
    <property type="entry name" value="Homeodomain-like_sf"/>
</dbReference>
<dbReference type="SUPFAM" id="SSF46689">
    <property type="entry name" value="Homeodomain-like"/>
    <property type="match status" value="1"/>
</dbReference>
<organism evidence="4 5">
    <name type="scientific">Limosilactobacillus fastidiosus</name>
    <dbReference type="NCBI Taxonomy" id="2759855"/>
    <lineage>
        <taxon>Bacteria</taxon>
        <taxon>Bacillati</taxon>
        <taxon>Bacillota</taxon>
        <taxon>Bacilli</taxon>
        <taxon>Lactobacillales</taxon>
        <taxon>Lactobacillaceae</taxon>
        <taxon>Limosilactobacillus</taxon>
    </lineage>
</organism>
<feature type="DNA-binding region" description="H-T-H motif" evidence="2">
    <location>
        <begin position="34"/>
        <end position="53"/>
    </location>
</feature>
<evidence type="ECO:0000256" key="2">
    <source>
        <dbReference type="PROSITE-ProRule" id="PRU00335"/>
    </source>
</evidence>
<dbReference type="PANTHER" id="PTHR43479:SF7">
    <property type="entry name" value="TETR-FAMILY TRANSCRIPTIONAL REGULATOR"/>
    <property type="match status" value="1"/>
</dbReference>
<comment type="caution">
    <text evidence="4">The sequence shown here is derived from an EMBL/GenBank/DDBJ whole genome shotgun (WGS) entry which is preliminary data.</text>
</comment>
<evidence type="ECO:0000313" key="5">
    <source>
        <dbReference type="Proteomes" id="UP000544052"/>
    </source>
</evidence>
<reference evidence="4 5" key="1">
    <citation type="submission" date="2020-07" db="EMBL/GenBank/DDBJ databases">
        <title>Description of Limosilactobacillus balticus sp. nov., Limosilactobacillus agrestis sp. nov., Limosilactobacillus albertensis sp. nov., Limosilactobacillus rudii sp. nov., Limosilactobacillus fastidiosus sp. nov., five novel Limosilactobacillus species isolated from the vertebrate gastrointestinal tract, and proposal of 6 subspecies of Limosilactobacillus reuteri adapted to the gastrointestinal tract of specific vertebrate hosts.</title>
        <authorList>
            <person name="Li F."/>
            <person name="Cheng C."/>
            <person name="Zheng J."/>
            <person name="Quevedo R.M."/>
            <person name="Li J."/>
            <person name="Roos S."/>
            <person name="Gaenzle M.G."/>
            <person name="Walter J."/>
        </authorList>
    </citation>
    <scope>NUCLEOTIDE SEQUENCE [LARGE SCALE GENOMIC DNA]</scope>
    <source>
        <strain evidence="4 5">WF-MO7-1</strain>
    </source>
</reference>
<evidence type="ECO:0000256" key="1">
    <source>
        <dbReference type="ARBA" id="ARBA00023125"/>
    </source>
</evidence>
<dbReference type="Proteomes" id="UP000544052">
    <property type="component" value="Unassembled WGS sequence"/>
</dbReference>
<dbReference type="PROSITE" id="PS50977">
    <property type="entry name" value="HTH_TETR_2"/>
    <property type="match status" value="1"/>
</dbReference>
<keyword evidence="5" id="KW-1185">Reference proteome</keyword>
<dbReference type="Gene3D" id="1.10.357.10">
    <property type="entry name" value="Tetracycline Repressor, domain 2"/>
    <property type="match status" value="1"/>
</dbReference>
<evidence type="ECO:0000313" key="4">
    <source>
        <dbReference type="EMBL" id="MBB1063731.1"/>
    </source>
</evidence>
<dbReference type="InterPro" id="IPR050624">
    <property type="entry name" value="HTH-type_Tx_Regulator"/>
</dbReference>
<dbReference type="Pfam" id="PF14278">
    <property type="entry name" value="TetR_C_8"/>
    <property type="match status" value="1"/>
</dbReference>